<feature type="transmembrane region" description="Helical" evidence="9">
    <location>
        <begin position="76"/>
        <end position="97"/>
    </location>
</feature>
<accession>A0ABQ6JD39</accession>
<gene>
    <name evidence="10" type="ORF">GCM10025868_09370</name>
</gene>
<evidence type="ECO:0000313" key="10">
    <source>
        <dbReference type="EMBL" id="GMA85687.1"/>
    </source>
</evidence>
<sequence length="179" mass="18411">MWGTGNRSQRQPDLLAGDVHLLGAVVSRYDVVLVGMEAVVAVLLRLLIHRTRTGRSVRAIAQDATMAQAIGVDARAVLVLVFALGSLLAGFAGGLMVPNVSVSPSLGNAFVLQCFAVVIVGGLGSVAGSLVAALLVGVAETAAVAWVPALTGFTFYVLVAVVLLVRPQGLLGDARTRRA</sequence>
<comment type="subcellular location">
    <subcellularLocation>
        <location evidence="1">Cell membrane</location>
        <topology evidence="1">Multi-pass membrane protein</topology>
    </subcellularLocation>
</comment>
<feature type="transmembrane region" description="Helical" evidence="9">
    <location>
        <begin position="143"/>
        <end position="165"/>
    </location>
</feature>
<keyword evidence="7 9" id="KW-0472">Membrane</keyword>
<evidence type="ECO:0000256" key="3">
    <source>
        <dbReference type="ARBA" id="ARBA00022475"/>
    </source>
</evidence>
<dbReference type="PANTHER" id="PTHR11795:SF442">
    <property type="entry name" value="ABC TRANSPORTER ATP-BINDING PROTEIN"/>
    <property type="match status" value="1"/>
</dbReference>
<evidence type="ECO:0000256" key="5">
    <source>
        <dbReference type="ARBA" id="ARBA00022970"/>
    </source>
</evidence>
<evidence type="ECO:0000256" key="9">
    <source>
        <dbReference type="SAM" id="Phobius"/>
    </source>
</evidence>
<keyword evidence="11" id="KW-1185">Reference proteome</keyword>
<proteinExistence type="inferred from homology"/>
<comment type="caution">
    <text evidence="10">The sequence shown here is derived from an EMBL/GenBank/DDBJ whole genome shotgun (WGS) entry which is preliminary data.</text>
</comment>
<evidence type="ECO:0000256" key="2">
    <source>
        <dbReference type="ARBA" id="ARBA00022448"/>
    </source>
</evidence>
<dbReference type="Proteomes" id="UP001157017">
    <property type="component" value="Unassembled WGS sequence"/>
</dbReference>
<keyword evidence="5" id="KW-0029">Amino-acid transport</keyword>
<dbReference type="InterPro" id="IPR001851">
    <property type="entry name" value="ABC_transp_permease"/>
</dbReference>
<keyword evidence="4 9" id="KW-0812">Transmembrane</keyword>
<dbReference type="EMBL" id="BSUZ01000001">
    <property type="protein sequence ID" value="GMA85687.1"/>
    <property type="molecule type" value="Genomic_DNA"/>
</dbReference>
<evidence type="ECO:0000256" key="4">
    <source>
        <dbReference type="ARBA" id="ARBA00022692"/>
    </source>
</evidence>
<feature type="transmembrane region" description="Helical" evidence="9">
    <location>
        <begin position="109"/>
        <end position="136"/>
    </location>
</feature>
<evidence type="ECO:0000256" key="7">
    <source>
        <dbReference type="ARBA" id="ARBA00023136"/>
    </source>
</evidence>
<name>A0ABQ6JD39_9ACTN</name>
<feature type="transmembrane region" description="Helical" evidence="9">
    <location>
        <begin position="31"/>
        <end position="48"/>
    </location>
</feature>
<organism evidence="10 11">
    <name type="scientific">Angustibacter aerolatus</name>
    <dbReference type="NCBI Taxonomy" id="1162965"/>
    <lineage>
        <taxon>Bacteria</taxon>
        <taxon>Bacillati</taxon>
        <taxon>Actinomycetota</taxon>
        <taxon>Actinomycetes</taxon>
        <taxon>Kineosporiales</taxon>
        <taxon>Kineosporiaceae</taxon>
    </lineage>
</organism>
<keyword evidence="2" id="KW-0813">Transport</keyword>
<reference evidence="11" key="1">
    <citation type="journal article" date="2019" name="Int. J. Syst. Evol. Microbiol.">
        <title>The Global Catalogue of Microorganisms (GCM) 10K type strain sequencing project: providing services to taxonomists for standard genome sequencing and annotation.</title>
        <authorList>
            <consortium name="The Broad Institute Genomics Platform"/>
            <consortium name="The Broad Institute Genome Sequencing Center for Infectious Disease"/>
            <person name="Wu L."/>
            <person name="Ma J."/>
        </authorList>
    </citation>
    <scope>NUCLEOTIDE SEQUENCE [LARGE SCALE GENOMIC DNA]</scope>
    <source>
        <strain evidence="11">NBRC 108730</strain>
    </source>
</reference>
<dbReference type="CDD" id="cd06582">
    <property type="entry name" value="TM_PBP1_LivH_like"/>
    <property type="match status" value="1"/>
</dbReference>
<keyword evidence="3" id="KW-1003">Cell membrane</keyword>
<evidence type="ECO:0000256" key="8">
    <source>
        <dbReference type="ARBA" id="ARBA00037998"/>
    </source>
</evidence>
<evidence type="ECO:0000256" key="6">
    <source>
        <dbReference type="ARBA" id="ARBA00022989"/>
    </source>
</evidence>
<evidence type="ECO:0000256" key="1">
    <source>
        <dbReference type="ARBA" id="ARBA00004651"/>
    </source>
</evidence>
<dbReference type="InterPro" id="IPR052157">
    <property type="entry name" value="BCAA_transport_permease"/>
</dbReference>
<dbReference type="PANTHER" id="PTHR11795">
    <property type="entry name" value="BRANCHED-CHAIN AMINO ACID TRANSPORT SYSTEM PERMEASE PROTEIN LIVH"/>
    <property type="match status" value="1"/>
</dbReference>
<protein>
    <recommendedName>
        <fullName evidence="12">Branched-chain amino acid ABC transporter permease</fullName>
    </recommendedName>
</protein>
<keyword evidence="6 9" id="KW-1133">Transmembrane helix</keyword>
<evidence type="ECO:0008006" key="12">
    <source>
        <dbReference type="Google" id="ProtNLM"/>
    </source>
</evidence>
<evidence type="ECO:0000313" key="11">
    <source>
        <dbReference type="Proteomes" id="UP001157017"/>
    </source>
</evidence>
<dbReference type="Pfam" id="PF02653">
    <property type="entry name" value="BPD_transp_2"/>
    <property type="match status" value="1"/>
</dbReference>
<comment type="similarity">
    <text evidence="8">Belongs to the binding-protein-dependent transport system permease family. LivHM subfamily.</text>
</comment>